<evidence type="ECO:0000313" key="2">
    <source>
        <dbReference type="EMBL" id="KIO17518.1"/>
    </source>
</evidence>
<feature type="compositionally biased region" description="Polar residues" evidence="1">
    <location>
        <begin position="102"/>
        <end position="113"/>
    </location>
</feature>
<name>A0A0C3K7X2_9AGAM</name>
<feature type="region of interest" description="Disordered" evidence="1">
    <location>
        <begin position="157"/>
        <end position="214"/>
    </location>
</feature>
<dbReference type="HOGENOM" id="CLU_1289793_0_0_1"/>
<dbReference type="EMBL" id="KN823374">
    <property type="protein sequence ID" value="KIO17518.1"/>
    <property type="molecule type" value="Genomic_DNA"/>
</dbReference>
<organism evidence="2 3">
    <name type="scientific">Tulasnella calospora MUT 4182</name>
    <dbReference type="NCBI Taxonomy" id="1051891"/>
    <lineage>
        <taxon>Eukaryota</taxon>
        <taxon>Fungi</taxon>
        <taxon>Dikarya</taxon>
        <taxon>Basidiomycota</taxon>
        <taxon>Agaricomycotina</taxon>
        <taxon>Agaricomycetes</taxon>
        <taxon>Cantharellales</taxon>
        <taxon>Tulasnellaceae</taxon>
        <taxon>Tulasnella</taxon>
    </lineage>
</organism>
<reference evidence="3" key="2">
    <citation type="submission" date="2015-01" db="EMBL/GenBank/DDBJ databases">
        <title>Evolutionary Origins and Diversification of the Mycorrhizal Mutualists.</title>
        <authorList>
            <consortium name="DOE Joint Genome Institute"/>
            <consortium name="Mycorrhizal Genomics Consortium"/>
            <person name="Kohler A."/>
            <person name="Kuo A."/>
            <person name="Nagy L.G."/>
            <person name="Floudas D."/>
            <person name="Copeland A."/>
            <person name="Barry K.W."/>
            <person name="Cichocki N."/>
            <person name="Veneault-Fourrey C."/>
            <person name="LaButti K."/>
            <person name="Lindquist E.A."/>
            <person name="Lipzen A."/>
            <person name="Lundell T."/>
            <person name="Morin E."/>
            <person name="Murat C."/>
            <person name="Riley R."/>
            <person name="Ohm R."/>
            <person name="Sun H."/>
            <person name="Tunlid A."/>
            <person name="Henrissat B."/>
            <person name="Grigoriev I.V."/>
            <person name="Hibbett D.S."/>
            <person name="Martin F."/>
        </authorList>
    </citation>
    <scope>NUCLEOTIDE SEQUENCE [LARGE SCALE GENOMIC DNA]</scope>
    <source>
        <strain evidence="3">MUT 4182</strain>
    </source>
</reference>
<gene>
    <name evidence="2" type="ORF">M407DRAFT_246724</name>
</gene>
<dbReference type="Proteomes" id="UP000054248">
    <property type="component" value="Unassembled WGS sequence"/>
</dbReference>
<feature type="compositionally biased region" description="Basic and acidic residues" evidence="1">
    <location>
        <begin position="83"/>
        <end position="95"/>
    </location>
</feature>
<proteinExistence type="predicted"/>
<keyword evidence="3" id="KW-1185">Reference proteome</keyword>
<feature type="region of interest" description="Disordered" evidence="1">
    <location>
        <begin position="1"/>
        <end position="138"/>
    </location>
</feature>
<evidence type="ECO:0000313" key="3">
    <source>
        <dbReference type="Proteomes" id="UP000054248"/>
    </source>
</evidence>
<evidence type="ECO:0000256" key="1">
    <source>
        <dbReference type="SAM" id="MobiDB-lite"/>
    </source>
</evidence>
<reference evidence="2 3" key="1">
    <citation type="submission" date="2014-04" db="EMBL/GenBank/DDBJ databases">
        <authorList>
            <consortium name="DOE Joint Genome Institute"/>
            <person name="Kuo A."/>
            <person name="Girlanda M."/>
            <person name="Perotto S."/>
            <person name="Kohler A."/>
            <person name="Nagy L.G."/>
            <person name="Floudas D."/>
            <person name="Copeland A."/>
            <person name="Barry K.W."/>
            <person name="Cichocki N."/>
            <person name="Veneault-Fourrey C."/>
            <person name="LaButti K."/>
            <person name="Lindquist E.A."/>
            <person name="Lipzen A."/>
            <person name="Lundell T."/>
            <person name="Morin E."/>
            <person name="Murat C."/>
            <person name="Sun H."/>
            <person name="Tunlid A."/>
            <person name="Henrissat B."/>
            <person name="Grigoriev I.V."/>
            <person name="Hibbett D.S."/>
            <person name="Martin F."/>
            <person name="Nordberg H.P."/>
            <person name="Cantor M.N."/>
            <person name="Hua S.X."/>
        </authorList>
    </citation>
    <scope>NUCLEOTIDE SEQUENCE [LARGE SCALE GENOMIC DNA]</scope>
    <source>
        <strain evidence="2 3">MUT 4182</strain>
    </source>
</reference>
<dbReference type="AlphaFoldDB" id="A0A0C3K7X2"/>
<feature type="compositionally biased region" description="Acidic residues" evidence="1">
    <location>
        <begin position="30"/>
        <end position="39"/>
    </location>
</feature>
<accession>A0A0C3K7X2</accession>
<feature type="compositionally biased region" description="Basic and acidic residues" evidence="1">
    <location>
        <begin position="10"/>
        <end position="29"/>
    </location>
</feature>
<feature type="compositionally biased region" description="Pro residues" evidence="1">
    <location>
        <begin position="182"/>
        <end position="192"/>
    </location>
</feature>
<protein>
    <submittedName>
        <fullName evidence="2">Uncharacterized protein</fullName>
    </submittedName>
</protein>
<sequence length="214" mass="23614">MISGASGRTYEIRSTHLTRGEERRTRDLEGVPEETEGMDEAMRREQPQFNFRVTSPPLPPSSPASPRHSLDWISNPNANTRRPRLDDSTLPRRSDVVVGPSTDPSSPPHSNRPSWFGRQLGGPDQAPSGGNRHSGSFGTSRYFATLRSWDEQPSVVEMDDLAGVSQNVETTRRSTGCADPLEQPPELPPSRPPDASQSSAHHRHPHPRREGSGD</sequence>